<dbReference type="Proteomes" id="UP001642260">
    <property type="component" value="Unassembled WGS sequence"/>
</dbReference>
<proteinExistence type="predicted"/>
<dbReference type="EMBL" id="CAKOAT010816264">
    <property type="protein sequence ID" value="CAH8388767.1"/>
    <property type="molecule type" value="Genomic_DNA"/>
</dbReference>
<evidence type="ECO:0000313" key="1">
    <source>
        <dbReference type="EMBL" id="CAH8388767.1"/>
    </source>
</evidence>
<evidence type="ECO:0000313" key="2">
    <source>
        <dbReference type="Proteomes" id="UP001642260"/>
    </source>
</evidence>
<gene>
    <name evidence="1" type="ORF">ERUC_LOCUS41250</name>
</gene>
<keyword evidence="2" id="KW-1185">Reference proteome</keyword>
<sequence length="77" mass="9036">MDHHHDHSNFGNNYLQSYLGQSTLYWPGDMNLSYHPSSSHGYYPSGPRTMKFYQHQYPYPGGYGIIWIILLLRTDVI</sequence>
<organism evidence="1 2">
    <name type="scientific">Eruca vesicaria subsp. sativa</name>
    <name type="common">Garden rocket</name>
    <name type="synonym">Eruca sativa</name>
    <dbReference type="NCBI Taxonomy" id="29727"/>
    <lineage>
        <taxon>Eukaryota</taxon>
        <taxon>Viridiplantae</taxon>
        <taxon>Streptophyta</taxon>
        <taxon>Embryophyta</taxon>
        <taxon>Tracheophyta</taxon>
        <taxon>Spermatophyta</taxon>
        <taxon>Magnoliopsida</taxon>
        <taxon>eudicotyledons</taxon>
        <taxon>Gunneridae</taxon>
        <taxon>Pentapetalae</taxon>
        <taxon>rosids</taxon>
        <taxon>malvids</taxon>
        <taxon>Brassicales</taxon>
        <taxon>Brassicaceae</taxon>
        <taxon>Brassiceae</taxon>
        <taxon>Eruca</taxon>
    </lineage>
</organism>
<accession>A0ABC8LYZ8</accession>
<dbReference type="AlphaFoldDB" id="A0ABC8LYZ8"/>
<comment type="caution">
    <text evidence="1">The sequence shown here is derived from an EMBL/GenBank/DDBJ whole genome shotgun (WGS) entry which is preliminary data.</text>
</comment>
<name>A0ABC8LYZ8_ERUVS</name>
<reference evidence="1 2" key="1">
    <citation type="submission" date="2022-03" db="EMBL/GenBank/DDBJ databases">
        <authorList>
            <person name="Macdonald S."/>
            <person name="Ahmed S."/>
            <person name="Newling K."/>
        </authorList>
    </citation>
    <scope>NUCLEOTIDE SEQUENCE [LARGE SCALE GENOMIC DNA]</scope>
</reference>
<protein>
    <submittedName>
        <fullName evidence="1">Uncharacterized protein</fullName>
    </submittedName>
</protein>